<evidence type="ECO:0000259" key="3">
    <source>
        <dbReference type="Pfam" id="PF03732"/>
    </source>
</evidence>
<accession>A0AAW1LE06</accession>
<dbReference type="InterPro" id="IPR005162">
    <property type="entry name" value="Retrotrans_gag_dom"/>
</dbReference>
<dbReference type="Gene3D" id="2.40.70.10">
    <property type="entry name" value="Acid Proteases"/>
    <property type="match status" value="1"/>
</dbReference>
<proteinExistence type="predicted"/>
<reference evidence="4 5" key="1">
    <citation type="journal article" date="2024" name="BMC Genomics">
        <title>De novo assembly and annotation of Popillia japonica's genome with initial clues to its potential as an invasive pest.</title>
        <authorList>
            <person name="Cucini C."/>
            <person name="Boschi S."/>
            <person name="Funari R."/>
            <person name="Cardaioli E."/>
            <person name="Iannotti N."/>
            <person name="Marturano G."/>
            <person name="Paoli F."/>
            <person name="Bruttini M."/>
            <person name="Carapelli A."/>
            <person name="Frati F."/>
            <person name="Nardi F."/>
        </authorList>
    </citation>
    <scope>NUCLEOTIDE SEQUENCE [LARGE SCALE GENOMIC DNA]</scope>
    <source>
        <strain evidence="4">DMR45628</strain>
    </source>
</reference>
<dbReference type="InterPro" id="IPR018061">
    <property type="entry name" value="Retropepsins"/>
</dbReference>
<dbReference type="GO" id="GO:0004190">
    <property type="term" value="F:aspartic-type endopeptidase activity"/>
    <property type="evidence" value="ECO:0007669"/>
    <property type="project" value="InterPro"/>
</dbReference>
<dbReference type="InterPro" id="IPR043502">
    <property type="entry name" value="DNA/RNA_pol_sf"/>
</dbReference>
<evidence type="ECO:0000256" key="1">
    <source>
        <dbReference type="ARBA" id="ARBA00022801"/>
    </source>
</evidence>
<dbReference type="Gene3D" id="3.10.10.10">
    <property type="entry name" value="HIV Type 1 Reverse Transcriptase, subunit A, domain 1"/>
    <property type="match status" value="1"/>
</dbReference>
<gene>
    <name evidence="4" type="ORF">QE152_g13424</name>
</gene>
<keyword evidence="5" id="KW-1185">Reference proteome</keyword>
<dbReference type="GO" id="GO:0006508">
    <property type="term" value="P:proteolysis"/>
    <property type="evidence" value="ECO:0007669"/>
    <property type="project" value="InterPro"/>
</dbReference>
<sequence length="610" mass="70599">MALGPMKPIHLLTDELNYELRIRGITCNKDASQKRKMLTRLLDRDKGRPDIEYRDPLYQFATERAAITNTISSIRDIIHEFEGPESDSVFKRISSRIIHVTDRVKRIEPEDRDAENFKDESLADCLELEVQLFDKVVKEDNAIATSNHNQTLQSTVIHHCGSGKRQQIHKLDVSFSAGNKEDVLLFLERVEELCLSRGIDHRELYDSAVDLFRGDALLWYRSIKSQVRDWDTLAQRLKEDFLPSDFTNYVWDEIRNRRQKKDESVQIFVALMESLFSRLHDQVDEASRVKHIKRNMLPHYIMESLFSRLHDQVDEASRVKHIKRNMLPHYITQLALTPINTITDLVKKCRMLDEARTQASTSNSPKLFSVESEVHASSRLSSTEPSRAFSDSHRNKVMNRKEKNPSNTVCWNCSLPNHRYCKLKSTNNCVSPMLAQVSSDSRPFIHVKIFGKDVVALLDSGANRSIIGRHGRKMLRSFKLKMAPSECGKITTADGKESKRVWWEAQDTGYSKMPVNYMKLWTLENNTFNFDSHEKKIIEDIISSYKEIGGTKTHLGQTNKLIHHINTGEAKPFKQRQYPFSPYLMKHLNAELDKMLELGVIEKSPFHRIS</sequence>
<dbReference type="Pfam" id="PF00077">
    <property type="entry name" value="RVP"/>
    <property type="match status" value="1"/>
</dbReference>
<evidence type="ECO:0000259" key="2">
    <source>
        <dbReference type="Pfam" id="PF00077"/>
    </source>
</evidence>
<dbReference type="InterPro" id="IPR021109">
    <property type="entry name" value="Peptidase_aspartic_dom_sf"/>
</dbReference>
<feature type="domain" description="Retropepsins" evidence="2">
    <location>
        <begin position="440"/>
        <end position="469"/>
    </location>
</feature>
<dbReference type="Proteomes" id="UP001458880">
    <property type="component" value="Unassembled WGS sequence"/>
</dbReference>
<dbReference type="Pfam" id="PF03732">
    <property type="entry name" value="Retrotrans_gag"/>
    <property type="match status" value="1"/>
</dbReference>
<evidence type="ECO:0000313" key="5">
    <source>
        <dbReference type="Proteomes" id="UP001458880"/>
    </source>
</evidence>
<feature type="domain" description="Retrotransposon gag" evidence="3">
    <location>
        <begin position="208"/>
        <end position="290"/>
    </location>
</feature>
<dbReference type="SUPFAM" id="SSF56672">
    <property type="entry name" value="DNA/RNA polymerases"/>
    <property type="match status" value="1"/>
</dbReference>
<evidence type="ECO:0000313" key="4">
    <source>
        <dbReference type="EMBL" id="KAK9731707.1"/>
    </source>
</evidence>
<name>A0AAW1LE06_POPJA</name>
<dbReference type="EMBL" id="JASPKY010000128">
    <property type="protein sequence ID" value="KAK9731707.1"/>
    <property type="molecule type" value="Genomic_DNA"/>
</dbReference>
<dbReference type="GO" id="GO:0071897">
    <property type="term" value="P:DNA biosynthetic process"/>
    <property type="evidence" value="ECO:0007669"/>
    <property type="project" value="UniProtKB-ARBA"/>
</dbReference>
<dbReference type="PROSITE" id="PS00141">
    <property type="entry name" value="ASP_PROTEASE"/>
    <property type="match status" value="1"/>
</dbReference>
<dbReference type="AlphaFoldDB" id="A0AAW1LE06"/>
<organism evidence="4 5">
    <name type="scientific">Popillia japonica</name>
    <name type="common">Japanese beetle</name>
    <dbReference type="NCBI Taxonomy" id="7064"/>
    <lineage>
        <taxon>Eukaryota</taxon>
        <taxon>Metazoa</taxon>
        <taxon>Ecdysozoa</taxon>
        <taxon>Arthropoda</taxon>
        <taxon>Hexapoda</taxon>
        <taxon>Insecta</taxon>
        <taxon>Pterygota</taxon>
        <taxon>Neoptera</taxon>
        <taxon>Endopterygota</taxon>
        <taxon>Coleoptera</taxon>
        <taxon>Polyphaga</taxon>
        <taxon>Scarabaeiformia</taxon>
        <taxon>Scarabaeidae</taxon>
        <taxon>Rutelinae</taxon>
        <taxon>Popillia</taxon>
    </lineage>
</organism>
<comment type="caution">
    <text evidence="4">The sequence shown here is derived from an EMBL/GenBank/DDBJ whole genome shotgun (WGS) entry which is preliminary data.</text>
</comment>
<keyword evidence="1" id="KW-0378">Hydrolase</keyword>
<protein>
    <submittedName>
        <fullName evidence="4">Retrotransposon gag protein</fullName>
    </submittedName>
</protein>
<dbReference type="InterPro" id="IPR001969">
    <property type="entry name" value="Aspartic_peptidase_AS"/>
</dbReference>
<dbReference type="SUPFAM" id="SSF50630">
    <property type="entry name" value="Acid proteases"/>
    <property type="match status" value="1"/>
</dbReference>